<comment type="caution">
    <text evidence="1">The sequence shown here is derived from an EMBL/GenBank/DDBJ whole genome shotgun (WGS) entry which is preliminary data.</text>
</comment>
<accession>A0A9N7W2T7</accession>
<protein>
    <submittedName>
        <fullName evidence="1">Uncharacterized protein</fullName>
    </submittedName>
</protein>
<dbReference type="EMBL" id="CADEAL010004469">
    <property type="protein sequence ID" value="CAB1460265.1"/>
    <property type="molecule type" value="Genomic_DNA"/>
</dbReference>
<gene>
    <name evidence="1" type="ORF">PLEPLA_LOCUS48116</name>
</gene>
<dbReference type="AlphaFoldDB" id="A0A9N7W2T7"/>
<evidence type="ECO:0000313" key="1">
    <source>
        <dbReference type="EMBL" id="CAB1460265.1"/>
    </source>
</evidence>
<reference evidence="1" key="1">
    <citation type="submission" date="2020-03" db="EMBL/GenBank/DDBJ databases">
        <authorList>
            <person name="Weist P."/>
        </authorList>
    </citation>
    <scope>NUCLEOTIDE SEQUENCE</scope>
</reference>
<name>A0A9N7W2T7_PLEPL</name>
<organism evidence="1 2">
    <name type="scientific">Pleuronectes platessa</name>
    <name type="common">European plaice</name>
    <dbReference type="NCBI Taxonomy" id="8262"/>
    <lineage>
        <taxon>Eukaryota</taxon>
        <taxon>Metazoa</taxon>
        <taxon>Chordata</taxon>
        <taxon>Craniata</taxon>
        <taxon>Vertebrata</taxon>
        <taxon>Euteleostomi</taxon>
        <taxon>Actinopterygii</taxon>
        <taxon>Neopterygii</taxon>
        <taxon>Teleostei</taxon>
        <taxon>Neoteleostei</taxon>
        <taxon>Acanthomorphata</taxon>
        <taxon>Carangaria</taxon>
        <taxon>Pleuronectiformes</taxon>
        <taxon>Pleuronectoidei</taxon>
        <taxon>Pleuronectidae</taxon>
        <taxon>Pleuronectes</taxon>
    </lineage>
</organism>
<keyword evidence="2" id="KW-1185">Reference proteome</keyword>
<sequence length="93" mass="9903">MAAVAVVEEEAMAYERGGRVVGGGGGGGVAIVLLERFDSNLQPLCPETPLSLGLSLFSSSLSRPVLLPSHVHIHWCPAKYTGWKDITKSRINT</sequence>
<dbReference type="Proteomes" id="UP001153269">
    <property type="component" value="Unassembled WGS sequence"/>
</dbReference>
<evidence type="ECO:0000313" key="2">
    <source>
        <dbReference type="Proteomes" id="UP001153269"/>
    </source>
</evidence>
<proteinExistence type="predicted"/>